<comment type="catalytic activity">
    <reaction evidence="6">
        <text>DNA(n) + a 2'-deoxyribonucleoside 5'-triphosphate = DNA(n+1) + diphosphate</text>
        <dbReference type="Rhea" id="RHEA:22508"/>
        <dbReference type="Rhea" id="RHEA-COMP:17339"/>
        <dbReference type="Rhea" id="RHEA-COMP:17340"/>
        <dbReference type="ChEBI" id="CHEBI:33019"/>
        <dbReference type="ChEBI" id="CHEBI:61560"/>
        <dbReference type="ChEBI" id="CHEBI:173112"/>
        <dbReference type="EC" id="2.7.7.7"/>
    </reaction>
</comment>
<dbReference type="Gene3D" id="3.30.70.270">
    <property type="match status" value="1"/>
</dbReference>
<dbReference type="PANTHER" id="PTHR35369:SF2">
    <property type="entry name" value="BLR3025 PROTEIN"/>
    <property type="match status" value="1"/>
</dbReference>
<dbReference type="InterPro" id="IPR017961">
    <property type="entry name" value="DNA_pol_Y-fam_little_finger"/>
</dbReference>
<evidence type="ECO:0000256" key="6">
    <source>
        <dbReference type="ARBA" id="ARBA00049244"/>
    </source>
</evidence>
<gene>
    <name evidence="9" type="ORF">GV832_03775</name>
</gene>
<evidence type="ECO:0000256" key="5">
    <source>
        <dbReference type="ARBA" id="ARBA00025589"/>
    </source>
</evidence>
<proteinExistence type="inferred from homology"/>
<dbReference type="CDD" id="cd03468">
    <property type="entry name" value="PolY_like"/>
    <property type="match status" value="1"/>
</dbReference>
<dbReference type="Proteomes" id="UP001193501">
    <property type="component" value="Unassembled WGS sequence"/>
</dbReference>
<dbReference type="EC" id="2.7.7.7" evidence="3"/>
<reference evidence="9" key="1">
    <citation type="submission" date="2020-01" db="EMBL/GenBank/DDBJ databases">
        <authorList>
            <person name="Chen W.-M."/>
        </authorList>
    </citation>
    <scope>NUCLEOTIDE SEQUENCE</scope>
    <source>
        <strain evidence="9">CYK-10</strain>
    </source>
</reference>
<sequence length="544" mass="59775">MSHRRILSLWFPRLAAERCLRQRRETLPMPFAVVADQNGAQVLVSLCPLAEAAGLRQGQPLRDATAMCPGLSTQAADPLAEADFLTHLRRWAGKFSPWVAEEAPDALVIDLTGCAHLFGGEAALLAQAEQDCADLGLTVRAAVADTRGAAWALARFAGSDPRPHRNGDAIAQEARATRSRAARRRAEGEALSLAQGVIAAPGQMRGALADLPLPALRLSPQVVESLHRLGLRRVRDVIDLPRAAFARRFGADSLRRLDQALGLEIEPVAPARAPLHFATRLTFPDPIGLTEDITEGLDRILPPLCEKLRGQARGARRLRLEAWRADGRVERLDIGLARPTDEAQAIRPLILLKLDKIDPGFGIDCLRLEALETEPLHAVQHRGQVAATEAAGQRNDPSHALADLVGRLGARLGTEAVTRLHPSESHIPEKAAQTLAAAWSEPHPAPWPKSRAPRPLLLWSPEPVQAPDDPTPPARFRWRRRDLTTRVAAGPERIAPEWWFDDTHWRNGPRDYWRVEVEGGERLWLYYAHGADIPGGWFCQGGFC</sequence>
<feature type="domain" description="DNA polymerase Y-family little finger" evidence="8">
    <location>
        <begin position="282"/>
        <end position="360"/>
    </location>
</feature>
<evidence type="ECO:0000313" key="10">
    <source>
        <dbReference type="Proteomes" id="UP001193501"/>
    </source>
</evidence>
<evidence type="ECO:0000256" key="3">
    <source>
        <dbReference type="ARBA" id="ARBA00012417"/>
    </source>
</evidence>
<evidence type="ECO:0000259" key="8">
    <source>
        <dbReference type="Pfam" id="PF11799"/>
    </source>
</evidence>
<dbReference type="PANTHER" id="PTHR35369">
    <property type="entry name" value="BLR3025 PROTEIN-RELATED"/>
    <property type="match status" value="1"/>
</dbReference>
<dbReference type="Pfam" id="PF00817">
    <property type="entry name" value="IMS"/>
    <property type="match status" value="1"/>
</dbReference>
<dbReference type="SUPFAM" id="SSF56672">
    <property type="entry name" value="DNA/RNA polymerases"/>
    <property type="match status" value="1"/>
</dbReference>
<comment type="caution">
    <text evidence="9">The sequence shown here is derived from an EMBL/GenBank/DDBJ whole genome shotgun (WGS) entry which is preliminary data.</text>
</comment>
<dbReference type="RefSeq" id="WP_168773507.1">
    <property type="nucleotide sequence ID" value="NZ_JAABNR010000003.1"/>
</dbReference>
<dbReference type="GO" id="GO:0006281">
    <property type="term" value="P:DNA repair"/>
    <property type="evidence" value="ECO:0007669"/>
    <property type="project" value="InterPro"/>
</dbReference>
<dbReference type="InterPro" id="IPR050356">
    <property type="entry name" value="SulA_CellDiv_inhibitor"/>
</dbReference>
<evidence type="ECO:0000259" key="7">
    <source>
        <dbReference type="Pfam" id="PF00817"/>
    </source>
</evidence>
<organism evidence="9 10">
    <name type="scientific">Stagnihabitans tardus</name>
    <dbReference type="NCBI Taxonomy" id="2699202"/>
    <lineage>
        <taxon>Bacteria</taxon>
        <taxon>Pseudomonadati</taxon>
        <taxon>Pseudomonadota</taxon>
        <taxon>Alphaproteobacteria</taxon>
        <taxon>Rhodobacterales</taxon>
        <taxon>Paracoccaceae</taxon>
        <taxon>Stagnihabitans</taxon>
    </lineage>
</organism>
<evidence type="ECO:0000256" key="1">
    <source>
        <dbReference type="ARBA" id="ARBA00010945"/>
    </source>
</evidence>
<comment type="subunit">
    <text evidence="2">Monomer.</text>
</comment>
<keyword evidence="10" id="KW-1185">Reference proteome</keyword>
<evidence type="ECO:0000313" key="9">
    <source>
        <dbReference type="EMBL" id="NBZ86689.1"/>
    </source>
</evidence>
<dbReference type="InterPro" id="IPR043128">
    <property type="entry name" value="Rev_trsase/Diguanyl_cyclase"/>
</dbReference>
<name>A0AAE5BUE3_9RHOB</name>
<evidence type="ECO:0000256" key="4">
    <source>
        <dbReference type="ARBA" id="ARBA00022763"/>
    </source>
</evidence>
<dbReference type="InterPro" id="IPR043502">
    <property type="entry name" value="DNA/RNA_pol_sf"/>
</dbReference>
<dbReference type="AlphaFoldDB" id="A0AAE5BUE3"/>
<comment type="similarity">
    <text evidence="1">Belongs to the DNA polymerase type-Y family.</text>
</comment>
<dbReference type="Pfam" id="PF11799">
    <property type="entry name" value="IMS_C"/>
    <property type="match status" value="1"/>
</dbReference>
<dbReference type="Gene3D" id="3.40.1170.60">
    <property type="match status" value="1"/>
</dbReference>
<dbReference type="EMBL" id="JAABNR010000003">
    <property type="protein sequence ID" value="NBZ86689.1"/>
    <property type="molecule type" value="Genomic_DNA"/>
</dbReference>
<keyword evidence="4" id="KW-0227">DNA damage</keyword>
<feature type="domain" description="UmuC" evidence="7">
    <location>
        <begin position="19"/>
        <end position="153"/>
    </location>
</feature>
<accession>A0AAE5BUE3</accession>
<comment type="function">
    <text evidence="5">Poorly processive, error-prone DNA polymerase involved in untargeted mutagenesis. Copies undamaged DNA at stalled replication forks, which arise in vivo from mismatched or misaligned primer ends. These misaligned primers can be extended by PolIV. Exhibits no 3'-5' exonuclease (proofreading) activity. May be involved in translesional synthesis, in conjunction with the beta clamp from PolIII.</text>
</comment>
<evidence type="ECO:0000256" key="2">
    <source>
        <dbReference type="ARBA" id="ARBA00011245"/>
    </source>
</evidence>
<dbReference type="InterPro" id="IPR001126">
    <property type="entry name" value="UmuC"/>
</dbReference>
<dbReference type="GO" id="GO:0003684">
    <property type="term" value="F:damaged DNA binding"/>
    <property type="evidence" value="ECO:0007669"/>
    <property type="project" value="InterPro"/>
</dbReference>
<protein>
    <recommendedName>
        <fullName evidence="3">DNA-directed DNA polymerase</fullName>
        <ecNumber evidence="3">2.7.7.7</ecNumber>
    </recommendedName>
</protein>